<dbReference type="PANTHER" id="PTHR10877:SF183">
    <property type="entry name" value="AT14535P-RELATED"/>
    <property type="match status" value="1"/>
</dbReference>
<dbReference type="PANTHER" id="PTHR10877">
    <property type="entry name" value="POLYCYSTIN FAMILY MEMBER"/>
    <property type="match status" value="1"/>
</dbReference>
<dbReference type="PROSITE" id="PS50095">
    <property type="entry name" value="PLAT"/>
    <property type="match status" value="1"/>
</dbReference>
<dbReference type="eggNOG" id="KOG3599">
    <property type="taxonomic scope" value="Eukaryota"/>
</dbReference>
<keyword evidence="3" id="KW-1185">Reference proteome</keyword>
<comment type="caution">
    <text evidence="1">Lacks conserved residue(s) required for the propagation of feature annotation.</text>
</comment>
<dbReference type="STRING" id="13249.T1H990"/>
<name>T1H990_RHOPR</name>
<dbReference type="InterPro" id="IPR001024">
    <property type="entry name" value="PLAT/LH2_dom"/>
</dbReference>
<protein>
    <submittedName>
        <fullName evidence="2">PLAT domain-containing protein</fullName>
    </submittedName>
</protein>
<dbReference type="EnsemblMetazoa" id="RPRC000591-RA">
    <property type="protein sequence ID" value="RPRC000591-PA"/>
    <property type="gene ID" value="RPRC000591"/>
</dbReference>
<dbReference type="Pfam" id="PF01477">
    <property type="entry name" value="PLAT"/>
    <property type="match status" value="1"/>
</dbReference>
<dbReference type="AlphaFoldDB" id="T1H990"/>
<organism evidence="2 3">
    <name type="scientific">Rhodnius prolixus</name>
    <name type="common">Triatomid bug</name>
    <dbReference type="NCBI Taxonomy" id="13249"/>
    <lineage>
        <taxon>Eukaryota</taxon>
        <taxon>Metazoa</taxon>
        <taxon>Ecdysozoa</taxon>
        <taxon>Arthropoda</taxon>
        <taxon>Hexapoda</taxon>
        <taxon>Insecta</taxon>
        <taxon>Pterygota</taxon>
        <taxon>Neoptera</taxon>
        <taxon>Paraneoptera</taxon>
        <taxon>Hemiptera</taxon>
        <taxon>Heteroptera</taxon>
        <taxon>Panheteroptera</taxon>
        <taxon>Cimicomorpha</taxon>
        <taxon>Reduviidae</taxon>
        <taxon>Triatominae</taxon>
        <taxon>Rhodnius</taxon>
    </lineage>
</organism>
<dbReference type="Gene3D" id="2.60.60.20">
    <property type="entry name" value="PLAT/LH2 domain"/>
    <property type="match status" value="1"/>
</dbReference>
<accession>T1H990</accession>
<dbReference type="EMBL" id="ACPB03006521">
    <property type="status" value="NOT_ANNOTATED_CDS"/>
    <property type="molecule type" value="Genomic_DNA"/>
</dbReference>
<evidence type="ECO:0000313" key="3">
    <source>
        <dbReference type="Proteomes" id="UP000015103"/>
    </source>
</evidence>
<dbReference type="InParanoid" id="T1H990"/>
<dbReference type="InterPro" id="IPR036392">
    <property type="entry name" value="PLAT/LH2_dom_sf"/>
</dbReference>
<sequence length="783" mass="89566">MEANVTIITMETPTKGTCKINPSPAVIGQEVNVTCTGFKAPEGTSPKLKYEIYEKDENGSPTLLKSTDKAKATFKITKPNIMIKVTDENDMSVIENIVTEQLNSINGVFYIEDKKIVDPKTEEAESEIHRQKEGPTKVFDEPLIPFKNFPTSLRFDDKFLEAYKENNISLEVVHIKKTPLHWANQTMNSDPVLVYLSKKVGNKYYRLRDLKGALHIFLPLRGAKPFILKGVAHNPLENNSLYERDKSITVHRLDIWDGSRGSIFLNTGLQTLRVVILEDQRPDFVHFLDSQTFNKNISYTLRDNNGRVFVYVGVLPVKKTPAGTKVSYKIKGHSVFCKVWGGESWVSGACQVGKDFTPAQVHCICNHLTLFSAAVYPVSNKIDFIQDVELFTTTHINFYAAIMVGILLLLLFILLLWGRIADKRDEIRKYVVILKDNFPTDHYIYLIAVYTGFKVFSGTTANVGIKIYGELGTSRAHILRSRLRSTLKKGYDDWFIIFSPVYLGRIKCITIWHDNSGRSPSWHPRSLYTRPQRIIIAVDLVLTTMLISMLFLGVEDGPADDIPTVTVSVREILISVYSLLLSLPLMILLSYLFRKNNLMYVAKEERMKSICVGESSTYFKEGSANKSFATAIFYIIGHILTPRKLVPVIMVERRSDKKRKFCLFFSWTLAIIVLVVCSTFIVFYGLRFGKNKSLLWMTVYLFGVLVHMLLFDPIKIILISLILAIVFKKTYIEQYVLDPCETLSCRCKLSFKTVLRKRRNPMYRTIPLYRLKKSKELFKLCHK</sequence>
<evidence type="ECO:0000313" key="2">
    <source>
        <dbReference type="EnsemblMetazoa" id="RPRC000591-PA"/>
    </source>
</evidence>
<dbReference type="SUPFAM" id="SSF49723">
    <property type="entry name" value="Lipase/lipooxygenase domain (PLAT/LH2 domain)"/>
    <property type="match status" value="1"/>
</dbReference>
<evidence type="ECO:0000256" key="1">
    <source>
        <dbReference type="PROSITE-ProRule" id="PRU00152"/>
    </source>
</evidence>
<dbReference type="HOGENOM" id="CLU_358019_0_0_1"/>
<dbReference type="VEuPathDB" id="VectorBase:RPRC000591"/>
<proteinExistence type="predicted"/>
<reference evidence="2" key="1">
    <citation type="submission" date="2015-05" db="UniProtKB">
        <authorList>
            <consortium name="EnsemblMetazoa"/>
        </authorList>
    </citation>
    <scope>IDENTIFICATION</scope>
</reference>
<dbReference type="Proteomes" id="UP000015103">
    <property type="component" value="Unassembled WGS sequence"/>
</dbReference>
<dbReference type="EMBL" id="ACPB03006520">
    <property type="status" value="NOT_ANNOTATED_CDS"/>
    <property type="molecule type" value="Genomic_DNA"/>
</dbReference>
<dbReference type="InterPro" id="IPR051223">
    <property type="entry name" value="Polycystin"/>
</dbReference>